<name>A0A2T2ND42_CORCC</name>
<evidence type="ECO:0000256" key="1">
    <source>
        <dbReference type="SAM" id="Phobius"/>
    </source>
</evidence>
<organism evidence="2 3">
    <name type="scientific">Corynespora cassiicola Philippines</name>
    <dbReference type="NCBI Taxonomy" id="1448308"/>
    <lineage>
        <taxon>Eukaryota</taxon>
        <taxon>Fungi</taxon>
        <taxon>Dikarya</taxon>
        <taxon>Ascomycota</taxon>
        <taxon>Pezizomycotina</taxon>
        <taxon>Dothideomycetes</taxon>
        <taxon>Pleosporomycetidae</taxon>
        <taxon>Pleosporales</taxon>
        <taxon>Corynesporascaceae</taxon>
        <taxon>Corynespora</taxon>
    </lineage>
</organism>
<reference evidence="2 3" key="1">
    <citation type="journal article" date="2018" name="Front. Microbiol.">
        <title>Genome-Wide Analysis of Corynespora cassiicola Leaf Fall Disease Putative Effectors.</title>
        <authorList>
            <person name="Lopez D."/>
            <person name="Ribeiro S."/>
            <person name="Label P."/>
            <person name="Fumanal B."/>
            <person name="Venisse J.S."/>
            <person name="Kohler A."/>
            <person name="de Oliveira R.R."/>
            <person name="Labutti K."/>
            <person name="Lipzen A."/>
            <person name="Lail K."/>
            <person name="Bauer D."/>
            <person name="Ohm R.A."/>
            <person name="Barry K.W."/>
            <person name="Spatafora J."/>
            <person name="Grigoriev I.V."/>
            <person name="Martin F.M."/>
            <person name="Pujade-Renaud V."/>
        </authorList>
    </citation>
    <scope>NUCLEOTIDE SEQUENCE [LARGE SCALE GENOMIC DNA]</scope>
    <source>
        <strain evidence="2 3">Philippines</strain>
    </source>
</reference>
<evidence type="ECO:0000313" key="3">
    <source>
        <dbReference type="Proteomes" id="UP000240883"/>
    </source>
</evidence>
<dbReference type="AlphaFoldDB" id="A0A2T2ND42"/>
<feature type="transmembrane region" description="Helical" evidence="1">
    <location>
        <begin position="43"/>
        <end position="63"/>
    </location>
</feature>
<proteinExistence type="predicted"/>
<keyword evidence="1" id="KW-0812">Transmembrane</keyword>
<keyword evidence="1" id="KW-0472">Membrane</keyword>
<keyword evidence="3" id="KW-1185">Reference proteome</keyword>
<accession>A0A2T2ND42</accession>
<dbReference type="EMBL" id="KZ678140">
    <property type="protein sequence ID" value="PSN63299.1"/>
    <property type="molecule type" value="Genomic_DNA"/>
</dbReference>
<dbReference type="Proteomes" id="UP000240883">
    <property type="component" value="Unassembled WGS sequence"/>
</dbReference>
<gene>
    <name evidence="2" type="ORF">BS50DRAFT_109261</name>
</gene>
<protein>
    <submittedName>
        <fullName evidence="2">Uncharacterized protein</fullName>
    </submittedName>
</protein>
<sequence>MVKGSAGDGGYDPGSATFSFRLADAPVPANAIDCMHDNPTSTISYPLVTCWFGCGMCCFWPAYEALRYRMIRRRGGAWSLSPRDILRAFLCWTAWGESKAALSKRGGGGCRFAGQDSQQPSS</sequence>
<keyword evidence="1" id="KW-1133">Transmembrane helix</keyword>
<evidence type="ECO:0000313" key="2">
    <source>
        <dbReference type="EMBL" id="PSN63299.1"/>
    </source>
</evidence>